<evidence type="ECO:0000256" key="6">
    <source>
        <dbReference type="ARBA" id="ARBA00023004"/>
    </source>
</evidence>
<keyword evidence="3 11" id="KW-0349">Heme</keyword>
<dbReference type="AlphaFoldDB" id="A0AAW1CWM0"/>
<comment type="catalytic activity">
    <reaction evidence="10">
        <text>holo-[cytochrome c] = apo-[cytochrome c] + heme b</text>
        <dbReference type="Rhea" id="RHEA:22648"/>
        <dbReference type="Rhea" id="RHEA-COMP:10725"/>
        <dbReference type="Rhea" id="RHEA-COMP:10726"/>
        <dbReference type="ChEBI" id="CHEBI:29950"/>
        <dbReference type="ChEBI" id="CHEBI:60344"/>
        <dbReference type="ChEBI" id="CHEBI:83739"/>
        <dbReference type="EC" id="4.4.1.17"/>
    </reaction>
    <physiologicalReaction direction="right-to-left" evidence="10">
        <dbReference type="Rhea" id="RHEA:22650"/>
    </physiologicalReaction>
</comment>
<proteinExistence type="inferred from homology"/>
<accession>A0AAW1CWM0</accession>
<dbReference type="GO" id="GO:0046872">
    <property type="term" value="F:metal ion binding"/>
    <property type="evidence" value="ECO:0007669"/>
    <property type="project" value="UniProtKB-KW"/>
</dbReference>
<dbReference type="GO" id="GO:0004408">
    <property type="term" value="F:holocytochrome-c synthase activity"/>
    <property type="evidence" value="ECO:0007669"/>
    <property type="project" value="UniProtKB-EC"/>
</dbReference>
<gene>
    <name evidence="12" type="ORF">O3M35_001834</name>
</gene>
<evidence type="ECO:0000256" key="5">
    <source>
        <dbReference type="ARBA" id="ARBA00022792"/>
    </source>
</evidence>
<evidence type="ECO:0000256" key="11">
    <source>
        <dbReference type="RuleBase" id="RU363130"/>
    </source>
</evidence>
<comment type="function">
    <text evidence="11">Lyase that catalyzes the covalent linking of the heme group to the cytochrome C apoprotein to produce the mature functional cytochrome.</text>
</comment>
<name>A0AAW1CWM0_9HEMI</name>
<organism evidence="12 13">
    <name type="scientific">Rhynocoris fuscipes</name>
    <dbReference type="NCBI Taxonomy" id="488301"/>
    <lineage>
        <taxon>Eukaryota</taxon>
        <taxon>Metazoa</taxon>
        <taxon>Ecdysozoa</taxon>
        <taxon>Arthropoda</taxon>
        <taxon>Hexapoda</taxon>
        <taxon>Insecta</taxon>
        <taxon>Pterygota</taxon>
        <taxon>Neoptera</taxon>
        <taxon>Paraneoptera</taxon>
        <taxon>Hemiptera</taxon>
        <taxon>Heteroptera</taxon>
        <taxon>Panheteroptera</taxon>
        <taxon>Cimicomorpha</taxon>
        <taxon>Reduviidae</taxon>
        <taxon>Harpactorinae</taxon>
        <taxon>Harpactorini</taxon>
        <taxon>Rhynocoris</taxon>
    </lineage>
</organism>
<keyword evidence="7 11" id="KW-0496">Mitochondrion</keyword>
<evidence type="ECO:0000256" key="1">
    <source>
        <dbReference type="ARBA" id="ARBA00004273"/>
    </source>
</evidence>
<reference evidence="12 13" key="1">
    <citation type="submission" date="2022-12" db="EMBL/GenBank/DDBJ databases">
        <title>Chromosome-level genome assembly of true bugs.</title>
        <authorList>
            <person name="Ma L."/>
            <person name="Li H."/>
        </authorList>
    </citation>
    <scope>NUCLEOTIDE SEQUENCE [LARGE SCALE GENOMIC DNA]</scope>
    <source>
        <strain evidence="12">Lab_2022b</strain>
    </source>
</reference>
<evidence type="ECO:0000256" key="7">
    <source>
        <dbReference type="ARBA" id="ARBA00023128"/>
    </source>
</evidence>
<sequence length="276" mass="31931">MGNTMTAANMAAVKITGLKVHDENKWNLADASDYYPSECPIQKVAGRGSCPVADEINPLNMMPPPNQKPAPGQPFPLPTKREVSSIPKAVPQFEGDNYWVYPSQQMFWNAMLKKGWRWKDDDLSPKDMDDIIKIHNANNEHAWKEVLKWEALHAHECCTPKLKSFGGKATHYSPRARIRQMMGYELPFDRHDWIVDRCGKDVRYIIDYYDGGQVGPDHRFAILDVRPAMDSWPNVWDRMKVTYMRWRYELEDIISYYTSKDGKDNTENSETNSRSP</sequence>
<evidence type="ECO:0000256" key="4">
    <source>
        <dbReference type="ARBA" id="ARBA00022723"/>
    </source>
</evidence>
<keyword evidence="4 11" id="KW-0479">Metal-binding</keyword>
<dbReference type="PANTHER" id="PTHR12743:SF0">
    <property type="entry name" value="HOLOCYTOCHROME C-TYPE SYNTHASE"/>
    <property type="match status" value="1"/>
</dbReference>
<protein>
    <recommendedName>
        <fullName evidence="11">Holocytochrome c-type synthase</fullName>
        <ecNumber evidence="11">4.4.1.17</ecNumber>
    </recommendedName>
</protein>
<dbReference type="Pfam" id="PF01265">
    <property type="entry name" value="Cyto_heme_lyase"/>
    <property type="match status" value="1"/>
</dbReference>
<keyword evidence="8 11" id="KW-0472">Membrane</keyword>
<evidence type="ECO:0000256" key="8">
    <source>
        <dbReference type="ARBA" id="ARBA00023136"/>
    </source>
</evidence>
<keyword evidence="6 11" id="KW-0408">Iron</keyword>
<keyword evidence="9 11" id="KW-0456">Lyase</keyword>
<comment type="caution">
    <text evidence="12">The sequence shown here is derived from an EMBL/GenBank/DDBJ whole genome shotgun (WGS) entry which is preliminary data.</text>
</comment>
<dbReference type="PROSITE" id="PS00822">
    <property type="entry name" value="CYTO_HEME_LYASE_2"/>
    <property type="match status" value="1"/>
</dbReference>
<keyword evidence="5 11" id="KW-0999">Mitochondrion inner membrane</keyword>
<evidence type="ECO:0000313" key="13">
    <source>
        <dbReference type="Proteomes" id="UP001461498"/>
    </source>
</evidence>
<evidence type="ECO:0000313" key="12">
    <source>
        <dbReference type="EMBL" id="KAK9500595.1"/>
    </source>
</evidence>
<dbReference type="InterPro" id="IPR000511">
    <property type="entry name" value="Holocyt_c/c1_synthase"/>
</dbReference>
<dbReference type="Proteomes" id="UP001461498">
    <property type="component" value="Unassembled WGS sequence"/>
</dbReference>
<dbReference type="PANTHER" id="PTHR12743">
    <property type="entry name" value="CYTOCHROME C1 HEME LYASE"/>
    <property type="match status" value="1"/>
</dbReference>
<dbReference type="PROSITE" id="PS00821">
    <property type="entry name" value="CYTO_HEME_LYASE_1"/>
    <property type="match status" value="1"/>
</dbReference>
<dbReference type="EC" id="4.4.1.17" evidence="11"/>
<keyword evidence="13" id="KW-1185">Reference proteome</keyword>
<comment type="similarity">
    <text evidence="2 11">Belongs to the cytochrome c-type heme lyase family.</text>
</comment>
<dbReference type="GO" id="GO:0005743">
    <property type="term" value="C:mitochondrial inner membrane"/>
    <property type="evidence" value="ECO:0007669"/>
    <property type="project" value="UniProtKB-SubCell"/>
</dbReference>
<evidence type="ECO:0000256" key="9">
    <source>
        <dbReference type="ARBA" id="ARBA00023239"/>
    </source>
</evidence>
<evidence type="ECO:0000256" key="10">
    <source>
        <dbReference type="ARBA" id="ARBA00023944"/>
    </source>
</evidence>
<evidence type="ECO:0000256" key="2">
    <source>
        <dbReference type="ARBA" id="ARBA00007255"/>
    </source>
</evidence>
<evidence type="ECO:0000256" key="3">
    <source>
        <dbReference type="ARBA" id="ARBA00022617"/>
    </source>
</evidence>
<dbReference type="EMBL" id="JAPXFL010000010">
    <property type="protein sequence ID" value="KAK9500595.1"/>
    <property type="molecule type" value="Genomic_DNA"/>
</dbReference>
<comment type="subcellular location">
    <subcellularLocation>
        <location evidence="1 11">Mitochondrion inner membrane</location>
    </subcellularLocation>
</comment>